<gene>
    <name evidence="1" type="ORF">B5D82_02565</name>
</gene>
<sequence>MCILFIAIDQHPDYPVIICANRDEFHQRPTQNMHYWPERNILAGKDLQAGGTWLGLSPTGNFSALTNFRRPDSFDVNKRSRGDLVLQALQNDEHKTVEYLTQNSAQYNDFNLIFGPLNKLQAFDSVNKKFVALNSGFHSVCNGALDDIWPKMALGINNLERLITSNKVNVTELLAVMMNQQVADNQQLPDTGLNTELESLLSSIFINSTDYGTRSTTIILQTNAGEIEVNDCSYNSDGEVVEQNKFQLTPSTEHRILNLQ</sequence>
<proteinExistence type="predicted"/>
<evidence type="ECO:0000313" key="2">
    <source>
        <dbReference type="Proteomes" id="UP000202259"/>
    </source>
</evidence>
<organism evidence="1 2">
    <name type="scientific">Cognaticolwellia beringensis</name>
    <dbReference type="NCBI Taxonomy" id="1967665"/>
    <lineage>
        <taxon>Bacteria</taxon>
        <taxon>Pseudomonadati</taxon>
        <taxon>Pseudomonadota</taxon>
        <taxon>Gammaproteobacteria</taxon>
        <taxon>Alteromonadales</taxon>
        <taxon>Colwelliaceae</taxon>
        <taxon>Cognaticolwellia</taxon>
    </lineage>
</organism>
<dbReference type="KEGG" id="cber:B5D82_02565"/>
<accession>A0A222G4V1</accession>
<dbReference type="Proteomes" id="UP000202259">
    <property type="component" value="Chromosome"/>
</dbReference>
<keyword evidence="2" id="KW-1185">Reference proteome</keyword>
<dbReference type="EMBL" id="CP020465">
    <property type="protein sequence ID" value="ASP46762.1"/>
    <property type="molecule type" value="Genomic_DNA"/>
</dbReference>
<dbReference type="PANTHER" id="PTHR17985">
    <property type="entry name" value="SER/THR-RICH PROTEIN T10 IN DGCR REGION"/>
    <property type="match status" value="1"/>
</dbReference>
<dbReference type="OrthoDB" id="4380123at2"/>
<protein>
    <recommendedName>
        <fullName evidence="3">NRDE family protein</fullName>
    </recommendedName>
</protein>
<dbReference type="RefSeq" id="WP_081148975.1">
    <property type="nucleotide sequence ID" value="NZ_CP020465.1"/>
</dbReference>
<dbReference type="InterPro" id="IPR008551">
    <property type="entry name" value="TANGO2"/>
</dbReference>
<dbReference type="AlphaFoldDB" id="A0A222G4V1"/>
<evidence type="ECO:0008006" key="3">
    <source>
        <dbReference type="Google" id="ProtNLM"/>
    </source>
</evidence>
<dbReference type="Pfam" id="PF05742">
    <property type="entry name" value="TANGO2"/>
    <property type="match status" value="1"/>
</dbReference>
<evidence type="ECO:0000313" key="1">
    <source>
        <dbReference type="EMBL" id="ASP46762.1"/>
    </source>
</evidence>
<reference evidence="1 2" key="1">
    <citation type="submission" date="2017-08" db="EMBL/GenBank/DDBJ databases">
        <title>Complete genome of Colwellia sp. NB097-1, a psychrophile bacterium ioslated from Bering Sea.</title>
        <authorList>
            <person name="Chen X."/>
        </authorList>
    </citation>
    <scope>NUCLEOTIDE SEQUENCE [LARGE SCALE GENOMIC DNA]</scope>
    <source>
        <strain evidence="1 2">NB097-1</strain>
    </source>
</reference>
<dbReference type="PANTHER" id="PTHR17985:SF8">
    <property type="entry name" value="TRANSPORT AND GOLGI ORGANIZATION PROTEIN 2 HOMOLOG"/>
    <property type="match status" value="1"/>
</dbReference>
<name>A0A222G4V1_9GAMM</name>